<dbReference type="PROSITE" id="PS50109">
    <property type="entry name" value="HIS_KIN"/>
    <property type="match status" value="1"/>
</dbReference>
<dbReference type="InterPro" id="IPR035965">
    <property type="entry name" value="PAS-like_dom_sf"/>
</dbReference>
<dbReference type="PRINTS" id="PR00344">
    <property type="entry name" value="BCTRLSENSOR"/>
</dbReference>
<evidence type="ECO:0000313" key="17">
    <source>
        <dbReference type="EMBL" id="KYF87710.1"/>
    </source>
</evidence>
<dbReference type="InterPro" id="IPR036097">
    <property type="entry name" value="HisK_dim/P_sf"/>
</dbReference>
<dbReference type="AlphaFoldDB" id="A0A150S5L5"/>
<keyword evidence="12 14" id="KW-0472">Membrane</keyword>
<dbReference type="SUPFAM" id="SSF55874">
    <property type="entry name" value="ATPase domain of HSP90 chaperone/DNA topoisomerase II/histidine kinase"/>
    <property type="match status" value="1"/>
</dbReference>
<dbReference type="GO" id="GO:0005524">
    <property type="term" value="F:ATP binding"/>
    <property type="evidence" value="ECO:0007669"/>
    <property type="project" value="UniProtKB-KW"/>
</dbReference>
<dbReference type="InterPro" id="IPR001789">
    <property type="entry name" value="Sig_transdc_resp-reg_receiver"/>
</dbReference>
<dbReference type="InterPro" id="IPR013656">
    <property type="entry name" value="PAS_4"/>
</dbReference>
<evidence type="ECO:0000313" key="18">
    <source>
        <dbReference type="Proteomes" id="UP000075635"/>
    </source>
</evidence>
<evidence type="ECO:0000256" key="12">
    <source>
        <dbReference type="ARBA" id="ARBA00023136"/>
    </source>
</evidence>
<dbReference type="SMART" id="SM00388">
    <property type="entry name" value="HisKA"/>
    <property type="match status" value="1"/>
</dbReference>
<dbReference type="EMBL" id="JEMB01001412">
    <property type="protein sequence ID" value="KYF87710.1"/>
    <property type="molecule type" value="Genomic_DNA"/>
</dbReference>
<proteinExistence type="predicted"/>
<keyword evidence="5" id="KW-0808">Transferase</keyword>
<dbReference type="SUPFAM" id="SSF52172">
    <property type="entry name" value="CheY-like"/>
    <property type="match status" value="1"/>
</dbReference>
<feature type="modified residue" description="4-aspartylphosphate" evidence="13">
    <location>
        <position position="589"/>
    </location>
</feature>
<sequence>MSVASLLRLASVTTSKRSAPARYGGALLIAGCAIALKLAFYWLLGDDAPFILYFPAVVAGAWFGGLDGGLVVTAACSAFVWYFYFIPHRSFSPPPLHNTVQLGTFIASSVMCSLLAENLHRARRLAARSAERLRIAQDHSLDGFVTLWAVRDAPGRIVDFRWEYVNPAAAKMLERASESLLGKGLLHTLPGDSAKHELFERCARVVETGEPVDVELPWGEADRRRWFRIMIVKLHDGIAVHFSDITGRKRADEERAALFASERRARAQAEEANRLKDEFLATISHELRTPLNAILGWSHLLQARSAAAEAAEQRARGLAAIERNARCQARLIEDILDVSRIITGKVRLERQLVDLDAVIGAAVESLRPAADAKGVALELAVAARGARVFGDATRLQQVCWNLVSNAIKFTPAGGVVGVSIAQRGADLHVEVSDTGQGIRPEFLPFVFDRFSQADSSTTRRHGGLGLGLAIVRHLVELHGGSVSARSEGEGKGATFDVALPVAGPAQLERHGLVQARDGEGGADVARASPGALERPLDGLRVLVVDDEADAGEIAVAMLRELGVEPRVARSAEEALRALVEFRPDILVSDLGMPFEDGFSLMRKVRALPPDAGGGIPAVAVTAYARSEDRQRALAAGFQAYLAKPISAADLADVVSNLAVQLSSGPAGWRPLAP</sequence>
<dbReference type="Pfam" id="PF02518">
    <property type="entry name" value="HATPase_c"/>
    <property type="match status" value="1"/>
</dbReference>
<dbReference type="InterPro" id="IPR000014">
    <property type="entry name" value="PAS"/>
</dbReference>
<keyword evidence="6 14" id="KW-0812">Transmembrane</keyword>
<dbReference type="GO" id="GO:0000155">
    <property type="term" value="F:phosphorelay sensor kinase activity"/>
    <property type="evidence" value="ECO:0007669"/>
    <property type="project" value="InterPro"/>
</dbReference>
<keyword evidence="4 13" id="KW-0597">Phosphoprotein</keyword>
<evidence type="ECO:0000256" key="3">
    <source>
        <dbReference type="ARBA" id="ARBA00012438"/>
    </source>
</evidence>
<dbReference type="InterPro" id="IPR011006">
    <property type="entry name" value="CheY-like_superfamily"/>
</dbReference>
<evidence type="ECO:0000256" key="13">
    <source>
        <dbReference type="PROSITE-ProRule" id="PRU00169"/>
    </source>
</evidence>
<keyword evidence="10 14" id="KW-1133">Transmembrane helix</keyword>
<evidence type="ECO:0000259" key="16">
    <source>
        <dbReference type="PROSITE" id="PS50110"/>
    </source>
</evidence>
<dbReference type="SMART" id="SM00387">
    <property type="entry name" value="HATPase_c"/>
    <property type="match status" value="1"/>
</dbReference>
<keyword evidence="11" id="KW-0902">Two-component regulatory system</keyword>
<dbReference type="Pfam" id="PF00072">
    <property type="entry name" value="Response_reg"/>
    <property type="match status" value="1"/>
</dbReference>
<dbReference type="InterPro" id="IPR036890">
    <property type="entry name" value="HATPase_C_sf"/>
</dbReference>
<keyword evidence="8" id="KW-0418">Kinase</keyword>
<evidence type="ECO:0000256" key="11">
    <source>
        <dbReference type="ARBA" id="ARBA00023012"/>
    </source>
</evidence>
<dbReference type="Gene3D" id="1.20.120.620">
    <property type="entry name" value="Backbone structure of the membrane domain of e. Coli histidine kinase receptor kdpd"/>
    <property type="match status" value="1"/>
</dbReference>
<dbReference type="CDD" id="cd16922">
    <property type="entry name" value="HATPase_EvgS-ArcB-TorS-like"/>
    <property type="match status" value="1"/>
</dbReference>
<dbReference type="SUPFAM" id="SSF55785">
    <property type="entry name" value="PYP-like sensor domain (PAS domain)"/>
    <property type="match status" value="1"/>
</dbReference>
<reference evidence="17 18" key="1">
    <citation type="submission" date="2014-02" db="EMBL/GenBank/DDBJ databases">
        <title>The small core and large imbalanced accessory genome model reveals a collaborative survival strategy of Sorangium cellulosum strains in nature.</title>
        <authorList>
            <person name="Han K."/>
            <person name="Peng R."/>
            <person name="Blom J."/>
            <person name="Li Y.-Z."/>
        </authorList>
    </citation>
    <scope>NUCLEOTIDE SEQUENCE [LARGE SCALE GENOMIC DNA]</scope>
    <source>
        <strain evidence="17 18">So0011-07</strain>
    </source>
</reference>
<feature type="transmembrane region" description="Helical" evidence="14">
    <location>
        <begin position="51"/>
        <end position="84"/>
    </location>
</feature>
<dbReference type="EC" id="2.7.13.3" evidence="3"/>
<name>A0A150S5L5_SORCE</name>
<evidence type="ECO:0000256" key="10">
    <source>
        <dbReference type="ARBA" id="ARBA00022989"/>
    </source>
</evidence>
<dbReference type="Proteomes" id="UP000075635">
    <property type="component" value="Unassembled WGS sequence"/>
</dbReference>
<dbReference type="InterPro" id="IPR038318">
    <property type="entry name" value="KdpD_sf"/>
</dbReference>
<dbReference type="CDD" id="cd00130">
    <property type="entry name" value="PAS"/>
    <property type="match status" value="1"/>
</dbReference>
<dbReference type="Pfam" id="PF13493">
    <property type="entry name" value="DUF4118"/>
    <property type="match status" value="1"/>
</dbReference>
<dbReference type="Pfam" id="PF08448">
    <property type="entry name" value="PAS_4"/>
    <property type="match status" value="1"/>
</dbReference>
<gene>
    <name evidence="17" type="ORF">BE17_36625</name>
</gene>
<dbReference type="FunFam" id="3.30.565.10:FF:000010">
    <property type="entry name" value="Sensor histidine kinase RcsC"/>
    <property type="match status" value="1"/>
</dbReference>
<evidence type="ECO:0000256" key="2">
    <source>
        <dbReference type="ARBA" id="ARBA00004141"/>
    </source>
</evidence>
<comment type="caution">
    <text evidence="17">The sequence shown here is derived from an EMBL/GenBank/DDBJ whole genome shotgun (WGS) entry which is preliminary data.</text>
</comment>
<accession>A0A150S5L5</accession>
<keyword evidence="9" id="KW-0067">ATP-binding</keyword>
<dbReference type="CDD" id="cd17580">
    <property type="entry name" value="REC_2_DhkD-like"/>
    <property type="match status" value="1"/>
</dbReference>
<evidence type="ECO:0000256" key="7">
    <source>
        <dbReference type="ARBA" id="ARBA00022741"/>
    </source>
</evidence>
<dbReference type="InterPro" id="IPR005467">
    <property type="entry name" value="His_kinase_dom"/>
</dbReference>
<dbReference type="InterPro" id="IPR003594">
    <property type="entry name" value="HATPase_dom"/>
</dbReference>
<feature type="domain" description="Response regulatory" evidence="16">
    <location>
        <begin position="540"/>
        <end position="658"/>
    </location>
</feature>
<dbReference type="Gene3D" id="1.10.287.130">
    <property type="match status" value="1"/>
</dbReference>
<dbReference type="PROSITE" id="PS50110">
    <property type="entry name" value="RESPONSE_REGULATORY"/>
    <property type="match status" value="1"/>
</dbReference>
<dbReference type="Gene3D" id="3.30.565.10">
    <property type="entry name" value="Histidine kinase-like ATPase, C-terminal domain"/>
    <property type="match status" value="1"/>
</dbReference>
<dbReference type="Gene3D" id="3.40.50.2300">
    <property type="match status" value="1"/>
</dbReference>
<dbReference type="InterPro" id="IPR003661">
    <property type="entry name" value="HisK_dim/P_dom"/>
</dbReference>
<evidence type="ECO:0000256" key="14">
    <source>
        <dbReference type="SAM" id="Phobius"/>
    </source>
</evidence>
<dbReference type="GO" id="GO:0005886">
    <property type="term" value="C:plasma membrane"/>
    <property type="evidence" value="ECO:0007669"/>
    <property type="project" value="TreeGrafter"/>
</dbReference>
<dbReference type="InterPro" id="IPR004358">
    <property type="entry name" value="Sig_transdc_His_kin-like_C"/>
</dbReference>
<organism evidence="17 18">
    <name type="scientific">Sorangium cellulosum</name>
    <name type="common">Polyangium cellulosum</name>
    <dbReference type="NCBI Taxonomy" id="56"/>
    <lineage>
        <taxon>Bacteria</taxon>
        <taxon>Pseudomonadati</taxon>
        <taxon>Myxococcota</taxon>
        <taxon>Polyangia</taxon>
        <taxon>Polyangiales</taxon>
        <taxon>Polyangiaceae</taxon>
        <taxon>Sorangium</taxon>
    </lineage>
</organism>
<evidence type="ECO:0000256" key="6">
    <source>
        <dbReference type="ARBA" id="ARBA00022692"/>
    </source>
</evidence>
<evidence type="ECO:0000256" key="4">
    <source>
        <dbReference type="ARBA" id="ARBA00022553"/>
    </source>
</evidence>
<keyword evidence="7" id="KW-0547">Nucleotide-binding</keyword>
<evidence type="ECO:0000256" key="5">
    <source>
        <dbReference type="ARBA" id="ARBA00022679"/>
    </source>
</evidence>
<dbReference type="PANTHER" id="PTHR43047">
    <property type="entry name" value="TWO-COMPONENT HISTIDINE PROTEIN KINASE"/>
    <property type="match status" value="1"/>
</dbReference>
<dbReference type="SMART" id="SM00448">
    <property type="entry name" value="REC"/>
    <property type="match status" value="1"/>
</dbReference>
<dbReference type="Gene3D" id="3.30.450.20">
    <property type="entry name" value="PAS domain"/>
    <property type="match status" value="1"/>
</dbReference>
<evidence type="ECO:0000259" key="15">
    <source>
        <dbReference type="PROSITE" id="PS50109"/>
    </source>
</evidence>
<dbReference type="InterPro" id="IPR025201">
    <property type="entry name" value="KdpD_TM"/>
</dbReference>
<comment type="subcellular location">
    <subcellularLocation>
        <location evidence="2">Membrane</location>
        <topology evidence="2">Multi-pass membrane protein</topology>
    </subcellularLocation>
</comment>
<dbReference type="CDD" id="cd00082">
    <property type="entry name" value="HisKA"/>
    <property type="match status" value="1"/>
</dbReference>
<evidence type="ECO:0000256" key="9">
    <source>
        <dbReference type="ARBA" id="ARBA00022840"/>
    </source>
</evidence>
<dbReference type="GO" id="GO:0009927">
    <property type="term" value="F:histidine phosphotransfer kinase activity"/>
    <property type="evidence" value="ECO:0007669"/>
    <property type="project" value="TreeGrafter"/>
</dbReference>
<feature type="transmembrane region" description="Helical" evidence="14">
    <location>
        <begin position="25"/>
        <end position="44"/>
    </location>
</feature>
<evidence type="ECO:0000256" key="8">
    <source>
        <dbReference type="ARBA" id="ARBA00022777"/>
    </source>
</evidence>
<dbReference type="SUPFAM" id="SSF47384">
    <property type="entry name" value="Homodimeric domain of signal transducing histidine kinase"/>
    <property type="match status" value="1"/>
</dbReference>
<comment type="catalytic activity">
    <reaction evidence="1">
        <text>ATP + protein L-histidine = ADP + protein N-phospho-L-histidine.</text>
        <dbReference type="EC" id="2.7.13.3"/>
    </reaction>
</comment>
<feature type="domain" description="Histidine kinase" evidence="15">
    <location>
        <begin position="282"/>
        <end position="503"/>
    </location>
</feature>
<dbReference type="Pfam" id="PF00512">
    <property type="entry name" value="HisKA"/>
    <property type="match status" value="1"/>
</dbReference>
<dbReference type="PANTHER" id="PTHR43047:SF72">
    <property type="entry name" value="OSMOSENSING HISTIDINE PROTEIN KINASE SLN1"/>
    <property type="match status" value="1"/>
</dbReference>
<protein>
    <recommendedName>
        <fullName evidence="3">histidine kinase</fullName>
        <ecNumber evidence="3">2.7.13.3</ecNumber>
    </recommendedName>
</protein>
<evidence type="ECO:0000256" key="1">
    <source>
        <dbReference type="ARBA" id="ARBA00000085"/>
    </source>
</evidence>